<feature type="region of interest" description="Disordered" evidence="10">
    <location>
        <begin position="1"/>
        <end position="27"/>
    </location>
</feature>
<gene>
    <name evidence="13" type="ORF">TVAG_178220</name>
</gene>
<dbReference type="InParanoid" id="A2DIH4"/>
<dbReference type="PANTHER" id="PTHR19229:SF36">
    <property type="entry name" value="ATP-BINDING CASSETTE SUB-FAMILY A MEMBER 2"/>
    <property type="match status" value="1"/>
</dbReference>
<feature type="transmembrane region" description="Helical" evidence="11">
    <location>
        <begin position="369"/>
        <end position="396"/>
    </location>
</feature>
<evidence type="ECO:0000256" key="4">
    <source>
        <dbReference type="ARBA" id="ARBA00022692"/>
    </source>
</evidence>
<dbReference type="GO" id="GO:0016887">
    <property type="term" value="F:ATP hydrolysis activity"/>
    <property type="evidence" value="ECO:0007669"/>
    <property type="project" value="InterPro"/>
</dbReference>
<accession>A2DIH4</accession>
<organism evidence="13 14">
    <name type="scientific">Trichomonas vaginalis (strain ATCC PRA-98 / G3)</name>
    <dbReference type="NCBI Taxonomy" id="412133"/>
    <lineage>
        <taxon>Eukaryota</taxon>
        <taxon>Metamonada</taxon>
        <taxon>Parabasalia</taxon>
        <taxon>Trichomonadida</taxon>
        <taxon>Trichomonadidae</taxon>
        <taxon>Trichomonas</taxon>
    </lineage>
</organism>
<dbReference type="InterPro" id="IPR003439">
    <property type="entry name" value="ABC_transporter-like_ATP-bd"/>
</dbReference>
<comment type="subcellular location">
    <subcellularLocation>
        <location evidence="1">Membrane</location>
        <topology evidence="1">Multi-pass membrane protein</topology>
    </subcellularLocation>
</comment>
<dbReference type="Pfam" id="PF12698">
    <property type="entry name" value="ABC2_membrane_3"/>
    <property type="match status" value="1"/>
</dbReference>
<evidence type="ECO:0000256" key="9">
    <source>
        <dbReference type="ARBA" id="ARBA00023136"/>
    </source>
</evidence>
<dbReference type="GO" id="GO:0016020">
    <property type="term" value="C:membrane"/>
    <property type="evidence" value="ECO:0007669"/>
    <property type="project" value="UniProtKB-SubCell"/>
</dbReference>
<dbReference type="PROSITE" id="PS50893">
    <property type="entry name" value="ABC_TRANSPORTER_2"/>
    <property type="match status" value="1"/>
</dbReference>
<feature type="transmembrane region" description="Helical" evidence="11">
    <location>
        <begin position="235"/>
        <end position="254"/>
    </location>
</feature>
<evidence type="ECO:0000256" key="6">
    <source>
        <dbReference type="ARBA" id="ARBA00022741"/>
    </source>
</evidence>
<dbReference type="PROSITE" id="PS00211">
    <property type="entry name" value="ABC_TRANSPORTER_1"/>
    <property type="match status" value="1"/>
</dbReference>
<dbReference type="FunFam" id="3.40.50.300:FF:001873">
    <property type="entry name" value="ABC transporter family protein"/>
    <property type="match status" value="1"/>
</dbReference>
<evidence type="ECO:0000256" key="8">
    <source>
        <dbReference type="ARBA" id="ARBA00022989"/>
    </source>
</evidence>
<evidence type="ECO:0000256" key="1">
    <source>
        <dbReference type="ARBA" id="ARBA00004141"/>
    </source>
</evidence>
<dbReference type="AlphaFoldDB" id="A2DIH4"/>
<dbReference type="KEGG" id="tva:5465308"/>
<feature type="domain" description="ABC transporter" evidence="12">
    <location>
        <begin position="466"/>
        <end position="697"/>
    </location>
</feature>
<dbReference type="InterPro" id="IPR003593">
    <property type="entry name" value="AAA+_ATPase"/>
</dbReference>
<feature type="transmembrane region" description="Helical" evidence="11">
    <location>
        <begin position="346"/>
        <end position="363"/>
    </location>
</feature>
<evidence type="ECO:0000256" key="7">
    <source>
        <dbReference type="ARBA" id="ARBA00022840"/>
    </source>
</evidence>
<keyword evidence="7" id="KW-0067">ATP-binding</keyword>
<dbReference type="eggNOG" id="KOG0059">
    <property type="taxonomic scope" value="Eukaryota"/>
</dbReference>
<keyword evidence="9 11" id="KW-0472">Membrane</keyword>
<evidence type="ECO:0000256" key="5">
    <source>
        <dbReference type="ARBA" id="ARBA00022737"/>
    </source>
</evidence>
<evidence type="ECO:0000256" key="10">
    <source>
        <dbReference type="SAM" id="MobiDB-lite"/>
    </source>
</evidence>
<dbReference type="EMBL" id="DS113204">
    <property type="protein sequence ID" value="EAY19778.1"/>
    <property type="molecule type" value="Genomic_DNA"/>
</dbReference>
<reference evidence="13" key="2">
    <citation type="journal article" date="2007" name="Science">
        <title>Draft genome sequence of the sexually transmitted pathogen Trichomonas vaginalis.</title>
        <authorList>
            <person name="Carlton J.M."/>
            <person name="Hirt R.P."/>
            <person name="Silva J.C."/>
            <person name="Delcher A.L."/>
            <person name="Schatz M."/>
            <person name="Zhao Q."/>
            <person name="Wortman J.R."/>
            <person name="Bidwell S.L."/>
            <person name="Alsmark U.C.M."/>
            <person name="Besteiro S."/>
            <person name="Sicheritz-Ponten T."/>
            <person name="Noel C.J."/>
            <person name="Dacks J.B."/>
            <person name="Foster P.G."/>
            <person name="Simillion C."/>
            <person name="Van de Peer Y."/>
            <person name="Miranda-Saavedra D."/>
            <person name="Barton G.J."/>
            <person name="Westrop G.D."/>
            <person name="Mueller S."/>
            <person name="Dessi D."/>
            <person name="Fiori P.L."/>
            <person name="Ren Q."/>
            <person name="Paulsen I."/>
            <person name="Zhang H."/>
            <person name="Bastida-Corcuera F.D."/>
            <person name="Simoes-Barbosa A."/>
            <person name="Brown M.T."/>
            <person name="Hayes R.D."/>
            <person name="Mukherjee M."/>
            <person name="Okumura C.Y."/>
            <person name="Schneider R."/>
            <person name="Smith A.J."/>
            <person name="Vanacova S."/>
            <person name="Villalvazo M."/>
            <person name="Haas B.J."/>
            <person name="Pertea M."/>
            <person name="Feldblyum T.V."/>
            <person name="Utterback T.R."/>
            <person name="Shu C.L."/>
            <person name="Osoegawa K."/>
            <person name="de Jong P.J."/>
            <person name="Hrdy I."/>
            <person name="Horvathova L."/>
            <person name="Zubacova Z."/>
            <person name="Dolezal P."/>
            <person name="Malik S.B."/>
            <person name="Logsdon J.M. Jr."/>
            <person name="Henze K."/>
            <person name="Gupta A."/>
            <person name="Wang C.C."/>
            <person name="Dunne R.L."/>
            <person name="Upcroft J.A."/>
            <person name="Upcroft P."/>
            <person name="White O."/>
            <person name="Salzberg S.L."/>
            <person name="Tang P."/>
            <person name="Chiu C.-H."/>
            <person name="Lee Y.-S."/>
            <person name="Embley T.M."/>
            <person name="Coombs G.H."/>
            <person name="Mottram J.C."/>
            <person name="Tachezy J."/>
            <person name="Fraser-Liggett C.M."/>
            <person name="Johnson P.J."/>
        </authorList>
    </citation>
    <scope>NUCLEOTIDE SEQUENCE [LARGE SCALE GENOMIC DNA]</scope>
    <source>
        <strain evidence="13">G3</strain>
    </source>
</reference>
<dbReference type="Gene3D" id="3.40.50.300">
    <property type="entry name" value="P-loop containing nucleotide triphosphate hydrolases"/>
    <property type="match status" value="1"/>
</dbReference>
<dbReference type="Proteomes" id="UP000001542">
    <property type="component" value="Unassembled WGS sequence"/>
</dbReference>
<evidence type="ECO:0000256" key="11">
    <source>
        <dbReference type="SAM" id="Phobius"/>
    </source>
</evidence>
<dbReference type="GO" id="GO:0042626">
    <property type="term" value="F:ATPase-coupled transmembrane transporter activity"/>
    <property type="evidence" value="ECO:0000318"/>
    <property type="project" value="GO_Central"/>
</dbReference>
<dbReference type="SUPFAM" id="SSF52540">
    <property type="entry name" value="P-loop containing nucleoside triphosphate hydrolases"/>
    <property type="match status" value="1"/>
</dbReference>
<keyword evidence="3" id="KW-0813">Transport</keyword>
<keyword evidence="14" id="KW-1185">Reference proteome</keyword>
<dbReference type="STRING" id="5722.A2DIH4"/>
<keyword evidence="5" id="KW-0677">Repeat</keyword>
<dbReference type="GO" id="GO:0006869">
    <property type="term" value="P:lipid transport"/>
    <property type="evidence" value="ECO:0000318"/>
    <property type="project" value="GO_Central"/>
</dbReference>
<keyword evidence="8 11" id="KW-1133">Transmembrane helix</keyword>
<dbReference type="GO" id="GO:0140359">
    <property type="term" value="F:ABC-type transporter activity"/>
    <property type="evidence" value="ECO:0007669"/>
    <property type="project" value="InterPro"/>
</dbReference>
<feature type="transmembrane region" description="Helical" evidence="11">
    <location>
        <begin position="274"/>
        <end position="299"/>
    </location>
</feature>
<evidence type="ECO:0000256" key="3">
    <source>
        <dbReference type="ARBA" id="ARBA00022448"/>
    </source>
</evidence>
<dbReference type="InterPro" id="IPR013525">
    <property type="entry name" value="ABC2_TM"/>
</dbReference>
<keyword evidence="6" id="KW-0547">Nucleotide-binding</keyword>
<proteinExistence type="inferred from homology"/>
<dbReference type="PANTHER" id="PTHR19229">
    <property type="entry name" value="ATP-BINDING CASSETTE TRANSPORTER SUBFAMILY A ABCA"/>
    <property type="match status" value="1"/>
</dbReference>
<evidence type="ECO:0000256" key="2">
    <source>
        <dbReference type="ARBA" id="ARBA00008869"/>
    </source>
</evidence>
<dbReference type="VEuPathDB" id="TrichDB:TVAGG3_0600670"/>
<dbReference type="OrthoDB" id="6593433at2759"/>
<dbReference type="GO" id="GO:0005319">
    <property type="term" value="F:lipid transporter activity"/>
    <property type="evidence" value="ECO:0000318"/>
    <property type="project" value="GO_Central"/>
</dbReference>
<dbReference type="SMART" id="SM00382">
    <property type="entry name" value="AAA"/>
    <property type="match status" value="1"/>
</dbReference>
<dbReference type="InterPro" id="IPR027417">
    <property type="entry name" value="P-loop_NTPase"/>
</dbReference>
<dbReference type="GO" id="GO:0005524">
    <property type="term" value="F:ATP binding"/>
    <property type="evidence" value="ECO:0007669"/>
    <property type="project" value="UniProtKB-KW"/>
</dbReference>
<comment type="similarity">
    <text evidence="2">Belongs to the ABC transporter superfamily. ABCA family.</text>
</comment>
<name>A2DIH4_TRIV3</name>
<keyword evidence="4 11" id="KW-0812">Transmembrane</keyword>
<dbReference type="InterPro" id="IPR026082">
    <property type="entry name" value="ABCA"/>
</dbReference>
<dbReference type="InterPro" id="IPR017871">
    <property type="entry name" value="ABC_transporter-like_CS"/>
</dbReference>
<feature type="transmembrane region" description="Helical" evidence="11">
    <location>
        <begin position="65"/>
        <end position="84"/>
    </location>
</feature>
<reference evidence="13" key="1">
    <citation type="submission" date="2006-10" db="EMBL/GenBank/DDBJ databases">
        <authorList>
            <person name="Amadeo P."/>
            <person name="Zhao Q."/>
            <person name="Wortman J."/>
            <person name="Fraser-Liggett C."/>
            <person name="Carlton J."/>
        </authorList>
    </citation>
    <scope>NUCLEOTIDE SEQUENCE</scope>
    <source>
        <strain evidence="13">G3</strain>
    </source>
</reference>
<protein>
    <submittedName>
        <fullName evidence="13">ABC transporter family protein</fullName>
    </submittedName>
</protein>
<sequence length="784" mass="88721">MPPKREKKKKSNYTKMGKPDKTANLEPQDQIPDQKSFFYSIPNPKFITSFLALLKKNLIVRRRTSSTFVTMFLVPFFILPLTNIDLDEKPSFSDIRRPVAQDYYSAVNNISMSLEKRSKNAFGLAPNTKEVKSMFNNFQIKPHYYNSTYFMVNAFYKYDTAAGYYFWNSKAPDFCINPEVAVATKDFKDNSVESMIVVLYERISSFCNFTTNVIFHHKQYAGKVIDYKFTADNIIATYMMLPIISLLGTEASFLMKDRANGFINSLYLGGCSRFVFWSATIVTSIICCLPACLIMSFYLTSESILIDSDMSVIFVFFFLFSISSTFSVFLLSLAVNNDESQRSVKLPMTVVSMLFSIVSGFLKTNQSEFFITVLTLFFPQIAYTQGLTSVFASYRYQGPVTWNNFYSGDNYAMTHNAILLVYSNIFYAMLFFIIILYQETHFVPDRIKALLTSHPRDYFKNDSIVLKATGLRKNYGEIKALNGVNFELEPGDVVAIIGPNGSGKSTLIGTMTNTLVADDGRISLFGHDSTDVYSGFEEIKQCSGVCFQGNTIVPELSIRDHLSLFGTIRGLTPEQIIDRTDLLLSSLQLTSIAEMQSLNLSGGQKRKLCIAIALLSKPPIIVLDEPTAGVDFEARQNIWKVLASQKESVCMITSHALEESEQVCNKIFVMSKGEIKKKGSATELRSIFKCGYVLRVVNEEYDKEGFLAMLRSVIDGVTIEKKKNNTYHIPIVEDKIATFVKTLESRMREFGVDQFTFTIDALEEVLLRIVQEEDQNSNIKTRGN</sequence>
<evidence type="ECO:0000313" key="13">
    <source>
        <dbReference type="EMBL" id="EAY19778.1"/>
    </source>
</evidence>
<evidence type="ECO:0000313" key="14">
    <source>
        <dbReference type="Proteomes" id="UP000001542"/>
    </source>
</evidence>
<feature type="transmembrane region" description="Helical" evidence="11">
    <location>
        <begin position="311"/>
        <end position="334"/>
    </location>
</feature>
<feature type="transmembrane region" description="Helical" evidence="11">
    <location>
        <begin position="417"/>
        <end position="437"/>
    </location>
</feature>
<feature type="compositionally biased region" description="Basic residues" evidence="10">
    <location>
        <begin position="1"/>
        <end position="12"/>
    </location>
</feature>
<dbReference type="Pfam" id="PF00005">
    <property type="entry name" value="ABC_tran"/>
    <property type="match status" value="1"/>
</dbReference>
<dbReference type="VEuPathDB" id="TrichDB:TVAG_178220"/>
<dbReference type="RefSeq" id="XP_001580764.1">
    <property type="nucleotide sequence ID" value="XM_001580714.1"/>
</dbReference>
<evidence type="ECO:0000259" key="12">
    <source>
        <dbReference type="PROSITE" id="PS50893"/>
    </source>
</evidence>